<keyword evidence="2" id="KW-1185">Reference proteome</keyword>
<dbReference type="PANTHER" id="PTHR47481:SF30">
    <property type="entry name" value="CCHC-TYPE DOMAIN-CONTAINING PROTEIN"/>
    <property type="match status" value="1"/>
</dbReference>
<gene>
    <name evidence="1" type="ORF">Goarm_022521</name>
</gene>
<dbReference type="AlphaFoldDB" id="A0A7J9KDW4"/>
<dbReference type="PANTHER" id="PTHR47481">
    <property type="match status" value="1"/>
</dbReference>
<dbReference type="Proteomes" id="UP000593575">
    <property type="component" value="Unassembled WGS sequence"/>
</dbReference>
<dbReference type="Pfam" id="PF14223">
    <property type="entry name" value="Retrotran_gag_2"/>
    <property type="match status" value="1"/>
</dbReference>
<sequence>MDFSSSPSAVQSAFPVMNTNVSDSFADCRFLATKKISVLLDDNNYLLWRQQVILALKTFRLQHLLDTATSPPPQQILDDSGVLQENPEFSRFEQQNCALASWLLSSVSTSVLPHLIGLESSSQIWNAIVDLFGSKTTSRLMSYRRALHSQRKADLPMKEYLLKIKSCCENLASCGEIISEREHVTAILNGLSSEYESVITVVTASQVPYTVQGVSTILLDTETRQQVIVNEVPSSANLVSS</sequence>
<evidence type="ECO:0000313" key="2">
    <source>
        <dbReference type="Proteomes" id="UP000593575"/>
    </source>
</evidence>
<protein>
    <recommendedName>
        <fullName evidence="3">Retrovirus-related Pol polyprotein from transposon TNT 1-94</fullName>
    </recommendedName>
</protein>
<name>A0A7J9KDW4_9ROSI</name>
<accession>A0A7J9KDW4</accession>
<dbReference type="EMBL" id="JABFAE010204214">
    <property type="protein sequence ID" value="MBA0844662.1"/>
    <property type="molecule type" value="Genomic_DNA"/>
</dbReference>
<evidence type="ECO:0008006" key="3">
    <source>
        <dbReference type="Google" id="ProtNLM"/>
    </source>
</evidence>
<reference evidence="1 2" key="1">
    <citation type="journal article" date="2019" name="Genome Biol. Evol.">
        <title>Insights into the evolution of the New World diploid cottons (Gossypium, subgenus Houzingenia) based on genome sequencing.</title>
        <authorList>
            <person name="Grover C.E."/>
            <person name="Arick M.A. 2nd"/>
            <person name="Thrash A."/>
            <person name="Conover J.L."/>
            <person name="Sanders W.S."/>
            <person name="Peterson D.G."/>
            <person name="Frelichowski J.E."/>
            <person name="Scheffler J.A."/>
            <person name="Scheffler B.E."/>
            <person name="Wendel J.F."/>
        </authorList>
    </citation>
    <scope>NUCLEOTIDE SEQUENCE [LARGE SCALE GENOMIC DNA]</scope>
    <source>
        <strain evidence="1">6</strain>
        <tissue evidence="1">Leaf</tissue>
    </source>
</reference>
<proteinExistence type="predicted"/>
<organism evidence="1 2">
    <name type="scientific">Gossypium armourianum</name>
    <dbReference type="NCBI Taxonomy" id="34283"/>
    <lineage>
        <taxon>Eukaryota</taxon>
        <taxon>Viridiplantae</taxon>
        <taxon>Streptophyta</taxon>
        <taxon>Embryophyta</taxon>
        <taxon>Tracheophyta</taxon>
        <taxon>Spermatophyta</taxon>
        <taxon>Magnoliopsida</taxon>
        <taxon>eudicotyledons</taxon>
        <taxon>Gunneridae</taxon>
        <taxon>Pentapetalae</taxon>
        <taxon>rosids</taxon>
        <taxon>malvids</taxon>
        <taxon>Malvales</taxon>
        <taxon>Malvaceae</taxon>
        <taxon>Malvoideae</taxon>
        <taxon>Gossypium</taxon>
    </lineage>
</organism>
<evidence type="ECO:0000313" key="1">
    <source>
        <dbReference type="EMBL" id="MBA0844662.1"/>
    </source>
</evidence>
<comment type="caution">
    <text evidence="1">The sequence shown here is derived from an EMBL/GenBank/DDBJ whole genome shotgun (WGS) entry which is preliminary data.</text>
</comment>